<evidence type="ECO:0000256" key="3">
    <source>
        <dbReference type="ARBA" id="ARBA00011964"/>
    </source>
</evidence>
<dbReference type="RefSeq" id="XP_011310644.1">
    <property type="nucleotide sequence ID" value="XM_011312342.1"/>
</dbReference>
<dbReference type="RefSeq" id="XP_011310645.1">
    <property type="nucleotide sequence ID" value="XM_011312343.1"/>
</dbReference>
<comment type="subcellular location">
    <subcellularLocation>
        <location evidence="1">Endoplasmic reticulum membrane</location>
        <topology evidence="1">Multi-pass membrane protein</topology>
    </subcellularLocation>
</comment>
<dbReference type="CTD" id="10195"/>
<dbReference type="KEGG" id="fas:105271037"/>
<evidence type="ECO:0000256" key="11">
    <source>
        <dbReference type="SAM" id="Phobius"/>
    </source>
</evidence>
<feature type="transmembrane region" description="Helical" evidence="11">
    <location>
        <begin position="41"/>
        <end position="61"/>
    </location>
</feature>
<keyword evidence="7" id="KW-0256">Endoplasmic reticulum</keyword>
<name>A0A9R1TK01_9HYME</name>
<keyword evidence="9 11" id="KW-0472">Membrane</keyword>
<keyword evidence="5" id="KW-0808">Transferase</keyword>
<feature type="transmembrane region" description="Helical" evidence="11">
    <location>
        <begin position="231"/>
        <end position="249"/>
    </location>
</feature>
<feature type="transmembrane region" description="Helical" evidence="11">
    <location>
        <begin position="202"/>
        <end position="224"/>
    </location>
</feature>
<dbReference type="GeneID" id="105271037"/>
<dbReference type="PANTHER" id="PTHR12646:SF0">
    <property type="entry name" value="DOL-P-MAN:MAN(5)GLCNAC(2)-PP-DOL ALPHA-1,3-MANNOSYLTRANSFERASE"/>
    <property type="match status" value="1"/>
</dbReference>
<feature type="transmembrane region" description="Helical" evidence="11">
    <location>
        <begin position="98"/>
        <end position="114"/>
    </location>
</feature>
<comment type="pathway">
    <text evidence="2">Protein modification; protein glycosylation.</text>
</comment>
<accession>A0A9R1TJL7</accession>
<feature type="transmembrane region" description="Helical" evidence="11">
    <location>
        <begin position="284"/>
        <end position="305"/>
    </location>
</feature>
<proteinExistence type="predicted"/>
<dbReference type="PANTHER" id="PTHR12646">
    <property type="entry name" value="NOT56 - RELATED"/>
    <property type="match status" value="1"/>
</dbReference>
<gene>
    <name evidence="13 14" type="primary">Alg3</name>
</gene>
<sequence>MSTRRDKRASQNAPKKLEKTRDKKLWGRLEKIFQLFVDPKLLTFLAVFFVHIEIIMNLLIIHNVKYTEIDWRAYMQEVEGFLNGTLDYGKLRGDTGPLVYPAGFVYIYSLFYYMTSNGIDVRTGQYIFALLYIVLLVLVFRIYARTKKVPPYVLILIFCTSYRVHSIFVLRLFNDSVAMIFLFASLNAFLDDKWYWGSVLYSLAVSVKMNILLFSPALLIFYVCNLGFVRTIFHLAICATIQIILGLPFLINNPYTYICGAFNFGRVFEYKWTVNWRIIPQDLFLNPVFHITLLFLHLAAIAYFIPTWKTYMRCYAKLKLYGRELKLQMKKETEIETVDMSTVSQLFIAPLFVANFLGVMFSRSLHYQFYVWYYHTLPYIAWCTHYSVVTRIAILVVLELCWNVYPSTVWSSAALHGCHLMLLYGLHKNRVRYDKFDKMIKQ</sequence>
<evidence type="ECO:0000256" key="5">
    <source>
        <dbReference type="ARBA" id="ARBA00022679"/>
    </source>
</evidence>
<evidence type="ECO:0000313" key="13">
    <source>
        <dbReference type="RefSeq" id="XP_011310644.1"/>
    </source>
</evidence>
<evidence type="ECO:0000256" key="2">
    <source>
        <dbReference type="ARBA" id="ARBA00004922"/>
    </source>
</evidence>
<evidence type="ECO:0000256" key="10">
    <source>
        <dbReference type="ARBA" id="ARBA00049506"/>
    </source>
</evidence>
<feature type="transmembrane region" description="Helical" evidence="11">
    <location>
        <begin position="126"/>
        <end position="143"/>
    </location>
</feature>
<keyword evidence="6 11" id="KW-0812">Transmembrane</keyword>
<organism evidence="12 13">
    <name type="scientific">Fopius arisanus</name>
    <dbReference type="NCBI Taxonomy" id="64838"/>
    <lineage>
        <taxon>Eukaryota</taxon>
        <taxon>Metazoa</taxon>
        <taxon>Ecdysozoa</taxon>
        <taxon>Arthropoda</taxon>
        <taxon>Hexapoda</taxon>
        <taxon>Insecta</taxon>
        <taxon>Pterygota</taxon>
        <taxon>Neoptera</taxon>
        <taxon>Endopterygota</taxon>
        <taxon>Hymenoptera</taxon>
        <taxon>Apocrita</taxon>
        <taxon>Ichneumonoidea</taxon>
        <taxon>Braconidae</taxon>
        <taxon>Opiinae</taxon>
        <taxon>Fopius</taxon>
    </lineage>
</organism>
<evidence type="ECO:0000256" key="1">
    <source>
        <dbReference type="ARBA" id="ARBA00004477"/>
    </source>
</evidence>
<accession>A0A9R1TK01</accession>
<keyword evidence="12" id="KW-1185">Reference proteome</keyword>
<protein>
    <recommendedName>
        <fullName evidence="3">dolichyl-P-Man:Man5GlcNAc2-PP-dolichol alpha-1,3-mannosyltransferase</fullName>
        <ecNumber evidence="3">2.4.1.258</ecNumber>
    </recommendedName>
</protein>
<keyword evidence="8 11" id="KW-1133">Transmembrane helix</keyword>
<dbReference type="Proteomes" id="UP000694866">
    <property type="component" value="Unplaced"/>
</dbReference>
<dbReference type="AlphaFoldDB" id="A0A9R1TK01"/>
<feature type="transmembrane region" description="Helical" evidence="11">
    <location>
        <begin position="346"/>
        <end position="365"/>
    </location>
</feature>
<feature type="transmembrane region" description="Helical" evidence="11">
    <location>
        <begin position="172"/>
        <end position="190"/>
    </location>
</feature>
<feature type="transmembrane region" description="Helical" evidence="11">
    <location>
        <begin position="377"/>
        <end position="398"/>
    </location>
</feature>
<dbReference type="GO" id="GO:0005789">
    <property type="term" value="C:endoplasmic reticulum membrane"/>
    <property type="evidence" value="ECO:0007669"/>
    <property type="project" value="UniProtKB-SubCell"/>
</dbReference>
<evidence type="ECO:0000313" key="12">
    <source>
        <dbReference type="Proteomes" id="UP000694866"/>
    </source>
</evidence>
<dbReference type="GO" id="GO:0052925">
    <property type="term" value="F:dol-P-Man:Man(5)GlcNAc(2)-PP-Dol alpha-1,3-mannosyltransferase activity"/>
    <property type="evidence" value="ECO:0007669"/>
    <property type="project" value="UniProtKB-EC"/>
</dbReference>
<keyword evidence="4" id="KW-0328">Glycosyltransferase</keyword>
<evidence type="ECO:0000313" key="14">
    <source>
        <dbReference type="RefSeq" id="XP_011310645.1"/>
    </source>
</evidence>
<evidence type="ECO:0000256" key="6">
    <source>
        <dbReference type="ARBA" id="ARBA00022692"/>
    </source>
</evidence>
<dbReference type="OrthoDB" id="20028at2759"/>
<evidence type="ECO:0000256" key="8">
    <source>
        <dbReference type="ARBA" id="ARBA00022989"/>
    </source>
</evidence>
<comment type="catalytic activity">
    <reaction evidence="10">
        <text>an alpha-D-Man-(1-&gt;2)-alpha-D-Man-(1-&gt;2)-alpha-D-Man-(1-&gt;3)-[alpha-D-Man-(1-&gt;6)]-beta-D-Man-(1-&gt;4)-beta-D-GlcNAc-(1-&gt;4)-alpha-D-GlcNAc-diphospho-di-trans,poly-cis-dolichol + a di-trans,poly-cis-dolichyl beta-D-mannosyl phosphate = an alpha-D-Man-(1-&gt;2)-alpha-D-Man-(1-&gt;2)-alpha-D-Man-(1-&gt;3)-[alpha-D-Man-(1-&gt;3)-alpha-D-Man-(1-&gt;6)]-beta-D-Man-(1-&gt;4)-beta-D-GlcNAc-(1-&gt;4)-alpha-D-GlcNAc-diphospho-di-trans,poly-cis-dolichol + a di-trans,poly-cis-dolichyl phosphate + H(+)</text>
        <dbReference type="Rhea" id="RHEA:29527"/>
        <dbReference type="Rhea" id="RHEA-COMP:19498"/>
        <dbReference type="Rhea" id="RHEA-COMP:19501"/>
        <dbReference type="Rhea" id="RHEA-COMP:19516"/>
        <dbReference type="Rhea" id="RHEA-COMP:19517"/>
        <dbReference type="ChEBI" id="CHEBI:15378"/>
        <dbReference type="ChEBI" id="CHEBI:57683"/>
        <dbReference type="ChEBI" id="CHEBI:58211"/>
        <dbReference type="ChEBI" id="CHEBI:132515"/>
        <dbReference type="ChEBI" id="CHEBI:132516"/>
        <dbReference type="EC" id="2.4.1.258"/>
    </reaction>
    <physiologicalReaction direction="left-to-right" evidence="10">
        <dbReference type="Rhea" id="RHEA:29528"/>
    </physiologicalReaction>
</comment>
<dbReference type="Pfam" id="PF05208">
    <property type="entry name" value="ALG3"/>
    <property type="match status" value="1"/>
</dbReference>
<feature type="transmembrane region" description="Helical" evidence="11">
    <location>
        <begin position="404"/>
        <end position="426"/>
    </location>
</feature>
<evidence type="ECO:0000256" key="7">
    <source>
        <dbReference type="ARBA" id="ARBA00022824"/>
    </source>
</evidence>
<reference evidence="13 14" key="1">
    <citation type="submission" date="2025-04" db="UniProtKB">
        <authorList>
            <consortium name="RefSeq"/>
        </authorList>
    </citation>
    <scope>IDENTIFICATION</scope>
    <source>
        <strain evidence="13 14">USDA-PBARC FA_bdor</strain>
        <tissue evidence="13 14">Whole organism</tissue>
    </source>
</reference>
<evidence type="ECO:0000256" key="9">
    <source>
        <dbReference type="ARBA" id="ARBA00023136"/>
    </source>
</evidence>
<dbReference type="EC" id="2.4.1.258" evidence="3"/>
<evidence type="ECO:0000256" key="4">
    <source>
        <dbReference type="ARBA" id="ARBA00022676"/>
    </source>
</evidence>
<dbReference type="InterPro" id="IPR007873">
    <property type="entry name" value="Glycosyltransferase_ALG3"/>
</dbReference>